<evidence type="ECO:0000256" key="6">
    <source>
        <dbReference type="ARBA" id="ARBA00023139"/>
    </source>
</evidence>
<evidence type="ECO:0000256" key="2">
    <source>
        <dbReference type="ARBA" id="ARBA00008681"/>
    </source>
</evidence>
<organism evidence="9 12">
    <name type="scientific">Allgaiera indica</name>
    <dbReference type="NCBI Taxonomy" id="765699"/>
    <lineage>
        <taxon>Bacteria</taxon>
        <taxon>Pseudomonadati</taxon>
        <taxon>Pseudomonadota</taxon>
        <taxon>Alphaproteobacteria</taxon>
        <taxon>Rhodobacterales</taxon>
        <taxon>Paracoccaceae</taxon>
        <taxon>Allgaiera</taxon>
    </lineage>
</organism>
<evidence type="ECO:0000256" key="1">
    <source>
        <dbReference type="ARBA" id="ARBA00004459"/>
    </source>
</evidence>
<comment type="similarity">
    <text evidence="2">Belongs to the rickettsiale 17 kDa surface antigen family.</text>
</comment>
<evidence type="ECO:0000313" key="12">
    <source>
        <dbReference type="Proteomes" id="UP000634647"/>
    </source>
</evidence>
<sequence>MTFTYLAIPLACLSLAGCVENQGGQSYAEPAVQQTHVRVGTIVRSRTVELRNTNGDRKVAGTLVGAAIGGVIGNQFGKGEGKTAATIVGAGAGAAVGNNMASKNATTVSYRRAWEVRLRNGRHIVVLKQGGHFRVGERVRVIGQGDNAYLERL</sequence>
<gene>
    <name evidence="9" type="ORF">GCM10008024_13670</name>
    <name evidence="10" type="ORF">SAMN05444006_10658</name>
</gene>
<evidence type="ECO:0000259" key="8">
    <source>
        <dbReference type="Pfam" id="PF05433"/>
    </source>
</evidence>
<keyword evidence="7 10" id="KW-0449">Lipoprotein</keyword>
<comment type="caution">
    <text evidence="9">The sequence shown here is derived from an EMBL/GenBank/DDBJ whole genome shotgun (WGS) entry which is preliminary data.</text>
</comment>
<dbReference type="InterPro" id="IPR008816">
    <property type="entry name" value="Gly_zipper_2TM_dom"/>
</dbReference>
<dbReference type="PANTHER" id="PTHR35603:SF1">
    <property type="entry name" value="OUTER MEMBRANE LIPOPROTEIN SLYB"/>
    <property type="match status" value="1"/>
</dbReference>
<evidence type="ECO:0000313" key="10">
    <source>
        <dbReference type="EMBL" id="SDW71240.1"/>
    </source>
</evidence>
<proteinExistence type="inferred from homology"/>
<comment type="subcellular location">
    <subcellularLocation>
        <location evidence="1">Cell outer membrane</location>
        <topology evidence="1">Lipid-anchor</topology>
    </subcellularLocation>
</comment>
<evidence type="ECO:0000256" key="4">
    <source>
        <dbReference type="ARBA" id="ARBA00022729"/>
    </source>
</evidence>
<keyword evidence="6" id="KW-0564">Palmitate</keyword>
<evidence type="ECO:0000313" key="11">
    <source>
        <dbReference type="Proteomes" id="UP000199541"/>
    </source>
</evidence>
<dbReference type="Proteomes" id="UP000199541">
    <property type="component" value="Unassembled WGS sequence"/>
</dbReference>
<evidence type="ECO:0000256" key="5">
    <source>
        <dbReference type="ARBA" id="ARBA00023136"/>
    </source>
</evidence>
<name>A0AAN4UQ19_9RHOB</name>
<evidence type="ECO:0000256" key="7">
    <source>
        <dbReference type="ARBA" id="ARBA00023288"/>
    </source>
</evidence>
<dbReference type="Pfam" id="PF05433">
    <property type="entry name" value="Rick_17kDa_Anti"/>
    <property type="match status" value="1"/>
</dbReference>
<dbReference type="RefSeq" id="WP_051646140.1">
    <property type="nucleotide sequence ID" value="NZ_BNAB01000005.1"/>
</dbReference>
<accession>A0AAN4UQ19</accession>
<dbReference type="InterPro" id="IPR051407">
    <property type="entry name" value="Bact_OM_lipoprot/Surf_antigen"/>
</dbReference>
<dbReference type="PANTHER" id="PTHR35603">
    <property type="match status" value="1"/>
</dbReference>
<reference evidence="9" key="3">
    <citation type="submission" date="2023-06" db="EMBL/GenBank/DDBJ databases">
        <authorList>
            <person name="Sun Q."/>
            <person name="Zhou Y."/>
        </authorList>
    </citation>
    <scope>NUCLEOTIDE SEQUENCE</scope>
    <source>
        <strain evidence="9">CGMCC 1.10859</strain>
    </source>
</reference>
<dbReference type="Proteomes" id="UP000634647">
    <property type="component" value="Unassembled WGS sequence"/>
</dbReference>
<dbReference type="GO" id="GO:0009279">
    <property type="term" value="C:cell outer membrane"/>
    <property type="evidence" value="ECO:0007669"/>
    <property type="project" value="UniProtKB-SubCell"/>
</dbReference>
<dbReference type="EMBL" id="BNAB01000005">
    <property type="protein sequence ID" value="GHE00797.1"/>
    <property type="molecule type" value="Genomic_DNA"/>
</dbReference>
<keyword evidence="11" id="KW-1185">Reference proteome</keyword>
<evidence type="ECO:0000313" key="9">
    <source>
        <dbReference type="EMBL" id="GHE00797.1"/>
    </source>
</evidence>
<reference evidence="9" key="1">
    <citation type="journal article" date="2014" name="Int. J. Syst. Evol. Microbiol.">
        <title>Complete genome sequence of Corynebacterium casei LMG S-19264T (=DSM 44701T), isolated from a smear-ripened cheese.</title>
        <authorList>
            <consortium name="US DOE Joint Genome Institute (JGI-PGF)"/>
            <person name="Walter F."/>
            <person name="Albersmeier A."/>
            <person name="Kalinowski J."/>
            <person name="Ruckert C."/>
        </authorList>
    </citation>
    <scope>NUCLEOTIDE SEQUENCE</scope>
    <source>
        <strain evidence="9">CGMCC 1.10859</strain>
    </source>
</reference>
<feature type="domain" description="Glycine zipper 2TM" evidence="8">
    <location>
        <begin position="60"/>
        <end position="100"/>
    </location>
</feature>
<keyword evidence="5" id="KW-0472">Membrane</keyword>
<reference evidence="10 11" key="2">
    <citation type="submission" date="2016-10" db="EMBL/GenBank/DDBJ databases">
        <authorList>
            <person name="Varghese N."/>
            <person name="Submissions S."/>
        </authorList>
    </citation>
    <scope>NUCLEOTIDE SEQUENCE [LARGE SCALE GENOMIC DNA]</scope>
    <source>
        <strain evidence="10 11">DSM 24802</strain>
    </source>
</reference>
<keyword evidence="4" id="KW-0732">Signal</keyword>
<protein>
    <recommendedName>
        <fullName evidence="3">17 kDa surface antigen</fullName>
    </recommendedName>
</protein>
<dbReference type="EMBL" id="FNOB01000006">
    <property type="protein sequence ID" value="SDW71240.1"/>
    <property type="molecule type" value="Genomic_DNA"/>
</dbReference>
<evidence type="ECO:0000256" key="3">
    <source>
        <dbReference type="ARBA" id="ARBA00015281"/>
    </source>
</evidence>
<dbReference type="AlphaFoldDB" id="A0AAN4UQ19"/>